<proteinExistence type="predicted"/>
<accession>A0A4U0WTD9</accession>
<dbReference type="STRING" id="329884.A0A4U0WTD9"/>
<name>A0A4U0WTD9_9PEZI</name>
<evidence type="ECO:0000313" key="2">
    <source>
        <dbReference type="Proteomes" id="UP000309340"/>
    </source>
</evidence>
<organism evidence="1 2">
    <name type="scientific">Friedmanniomyces simplex</name>
    <dbReference type="NCBI Taxonomy" id="329884"/>
    <lineage>
        <taxon>Eukaryota</taxon>
        <taxon>Fungi</taxon>
        <taxon>Dikarya</taxon>
        <taxon>Ascomycota</taxon>
        <taxon>Pezizomycotina</taxon>
        <taxon>Dothideomycetes</taxon>
        <taxon>Dothideomycetidae</taxon>
        <taxon>Mycosphaerellales</taxon>
        <taxon>Teratosphaeriaceae</taxon>
        <taxon>Friedmanniomyces</taxon>
    </lineage>
</organism>
<protein>
    <submittedName>
        <fullName evidence="1">Uncharacterized protein</fullName>
    </submittedName>
</protein>
<gene>
    <name evidence="1" type="ORF">B0A55_11852</name>
</gene>
<dbReference type="AlphaFoldDB" id="A0A4U0WTD9"/>
<dbReference type="EMBL" id="NAJQ01000686">
    <property type="protein sequence ID" value="TKA65998.1"/>
    <property type="molecule type" value="Genomic_DNA"/>
</dbReference>
<keyword evidence="2" id="KW-1185">Reference proteome</keyword>
<comment type="caution">
    <text evidence="1">The sequence shown here is derived from an EMBL/GenBank/DDBJ whole genome shotgun (WGS) entry which is preliminary data.</text>
</comment>
<reference evidence="1 2" key="1">
    <citation type="submission" date="2017-03" db="EMBL/GenBank/DDBJ databases">
        <title>Genomes of endolithic fungi from Antarctica.</title>
        <authorList>
            <person name="Coleine C."/>
            <person name="Masonjones S."/>
            <person name="Stajich J.E."/>
        </authorList>
    </citation>
    <scope>NUCLEOTIDE SEQUENCE [LARGE SCALE GENOMIC DNA]</scope>
    <source>
        <strain evidence="1 2">CCFEE 5184</strain>
    </source>
</reference>
<evidence type="ECO:0000313" key="1">
    <source>
        <dbReference type="EMBL" id="TKA65998.1"/>
    </source>
</evidence>
<sequence>MAAAVPGDLPNFEQIQQAHTVLANNFARLAHLPAVDQGAAIMGRLERMEQRMEQMLQQMQQILGMEARLAERILASNVNSLSRLHNSQLSAPELVLAPLHHPVSNAPIDDFPATPAALTGLPIAAVNTLLTALGESIEGSTTVRRQRIRRAVGLKELAV</sequence>
<dbReference type="OrthoDB" id="3930471at2759"/>
<dbReference type="Proteomes" id="UP000309340">
    <property type="component" value="Unassembled WGS sequence"/>
</dbReference>